<name>A0ABQ1U9I2_9BACT</name>
<reference evidence="3" key="1">
    <citation type="journal article" date="2019" name="Int. J. Syst. Evol. Microbiol.">
        <title>The Global Catalogue of Microorganisms (GCM) 10K type strain sequencing project: providing services to taxonomists for standard genome sequencing and annotation.</title>
        <authorList>
            <consortium name="The Broad Institute Genomics Platform"/>
            <consortium name="The Broad Institute Genome Sequencing Center for Infectious Disease"/>
            <person name="Wu L."/>
            <person name="Ma J."/>
        </authorList>
    </citation>
    <scope>NUCLEOTIDE SEQUENCE [LARGE SCALE GENOMIC DNA]</scope>
    <source>
        <strain evidence="3">CGMCC 1.15197</strain>
    </source>
</reference>
<gene>
    <name evidence="2" type="ORF">GCM10011383_23980</name>
</gene>
<dbReference type="Proteomes" id="UP000632273">
    <property type="component" value="Unassembled WGS sequence"/>
</dbReference>
<dbReference type="PROSITE" id="PS50925">
    <property type="entry name" value="BLUF"/>
    <property type="match status" value="1"/>
</dbReference>
<evidence type="ECO:0000259" key="1">
    <source>
        <dbReference type="PROSITE" id="PS50925"/>
    </source>
</evidence>
<feature type="domain" description="BLUF" evidence="1">
    <location>
        <begin position="1"/>
        <end position="79"/>
    </location>
</feature>
<dbReference type="Gene3D" id="3.30.70.100">
    <property type="match status" value="1"/>
</dbReference>
<evidence type="ECO:0000313" key="3">
    <source>
        <dbReference type="Proteomes" id="UP000632273"/>
    </source>
</evidence>
<organism evidence="2 3">
    <name type="scientific">Hymenobacter cavernae</name>
    <dbReference type="NCBI Taxonomy" id="2044852"/>
    <lineage>
        <taxon>Bacteria</taxon>
        <taxon>Pseudomonadati</taxon>
        <taxon>Bacteroidota</taxon>
        <taxon>Cytophagia</taxon>
        <taxon>Cytophagales</taxon>
        <taxon>Hymenobacteraceae</taxon>
        <taxon>Hymenobacter</taxon>
    </lineage>
</organism>
<dbReference type="EMBL" id="BMHT01000004">
    <property type="protein sequence ID" value="GGF11949.1"/>
    <property type="molecule type" value="Genomic_DNA"/>
</dbReference>
<dbReference type="InterPro" id="IPR036046">
    <property type="entry name" value="Acylphosphatase-like_dom_sf"/>
</dbReference>
<sequence length="131" mass="15026">MSDEQLKDILLKARATNHDLRITGLLLYSEGMIMQVLEGEQEVVRMLYEKIRRDPRHTEVATLVDGPVPRRVFPDWSMGFVPLDLSDFVYIAGYVDPSKRNFLLPRAHNASPELQSLLQEFVADQEAKART</sequence>
<dbReference type="InterPro" id="IPR007024">
    <property type="entry name" value="BLUF_domain"/>
</dbReference>
<dbReference type="SMART" id="SM01034">
    <property type="entry name" value="BLUF"/>
    <property type="match status" value="1"/>
</dbReference>
<dbReference type="Pfam" id="PF04940">
    <property type="entry name" value="BLUF"/>
    <property type="match status" value="1"/>
</dbReference>
<protein>
    <recommendedName>
        <fullName evidence="1">BLUF domain-containing protein</fullName>
    </recommendedName>
</protein>
<keyword evidence="3" id="KW-1185">Reference proteome</keyword>
<accession>A0ABQ1U9I2</accession>
<comment type="caution">
    <text evidence="2">The sequence shown here is derived from an EMBL/GenBank/DDBJ whole genome shotgun (WGS) entry which is preliminary data.</text>
</comment>
<proteinExistence type="predicted"/>
<evidence type="ECO:0000313" key="2">
    <source>
        <dbReference type="EMBL" id="GGF11949.1"/>
    </source>
</evidence>
<dbReference type="SUPFAM" id="SSF54975">
    <property type="entry name" value="Acylphosphatase/BLUF domain-like"/>
    <property type="match status" value="1"/>
</dbReference>